<dbReference type="EMBL" id="ML978122">
    <property type="protein sequence ID" value="KAF2102600.1"/>
    <property type="molecule type" value="Genomic_DNA"/>
</dbReference>
<keyword evidence="4" id="KW-1185">Reference proteome</keyword>
<protein>
    <submittedName>
        <fullName evidence="3">Uncharacterized protein</fullName>
    </submittedName>
</protein>
<proteinExistence type="predicted"/>
<comment type="caution">
    <text evidence="3">The sequence shown here is derived from an EMBL/GenBank/DDBJ whole genome shotgun (WGS) entry which is preliminary data.</text>
</comment>
<feature type="transmembrane region" description="Helical" evidence="2">
    <location>
        <begin position="66"/>
        <end position="86"/>
    </location>
</feature>
<dbReference type="AlphaFoldDB" id="A0A9P4INR0"/>
<reference evidence="3" key="1">
    <citation type="journal article" date="2020" name="Stud. Mycol.">
        <title>101 Dothideomycetes genomes: a test case for predicting lifestyles and emergence of pathogens.</title>
        <authorList>
            <person name="Haridas S."/>
            <person name="Albert R."/>
            <person name="Binder M."/>
            <person name="Bloem J."/>
            <person name="Labutti K."/>
            <person name="Salamov A."/>
            <person name="Andreopoulos B."/>
            <person name="Baker S."/>
            <person name="Barry K."/>
            <person name="Bills G."/>
            <person name="Bluhm B."/>
            <person name="Cannon C."/>
            <person name="Castanera R."/>
            <person name="Culley D."/>
            <person name="Daum C."/>
            <person name="Ezra D."/>
            <person name="Gonzalez J."/>
            <person name="Henrissat B."/>
            <person name="Kuo A."/>
            <person name="Liang C."/>
            <person name="Lipzen A."/>
            <person name="Lutzoni F."/>
            <person name="Magnuson J."/>
            <person name="Mondo S."/>
            <person name="Nolan M."/>
            <person name="Ohm R."/>
            <person name="Pangilinan J."/>
            <person name="Park H.-J."/>
            <person name="Ramirez L."/>
            <person name="Alfaro M."/>
            <person name="Sun H."/>
            <person name="Tritt A."/>
            <person name="Yoshinaga Y."/>
            <person name="Zwiers L.-H."/>
            <person name="Turgeon B."/>
            <person name="Goodwin S."/>
            <person name="Spatafora J."/>
            <person name="Crous P."/>
            <person name="Grigoriev I."/>
        </authorList>
    </citation>
    <scope>NUCLEOTIDE SEQUENCE</scope>
    <source>
        <strain evidence="3">CBS 133067</strain>
    </source>
</reference>
<organism evidence="3 4">
    <name type="scientific">Rhizodiscina lignyota</name>
    <dbReference type="NCBI Taxonomy" id="1504668"/>
    <lineage>
        <taxon>Eukaryota</taxon>
        <taxon>Fungi</taxon>
        <taxon>Dikarya</taxon>
        <taxon>Ascomycota</taxon>
        <taxon>Pezizomycotina</taxon>
        <taxon>Dothideomycetes</taxon>
        <taxon>Pleosporomycetidae</taxon>
        <taxon>Aulographales</taxon>
        <taxon>Rhizodiscinaceae</taxon>
        <taxon>Rhizodiscina</taxon>
    </lineage>
</organism>
<keyword evidence="2" id="KW-0472">Membrane</keyword>
<evidence type="ECO:0000313" key="4">
    <source>
        <dbReference type="Proteomes" id="UP000799772"/>
    </source>
</evidence>
<evidence type="ECO:0000256" key="1">
    <source>
        <dbReference type="SAM" id="MobiDB-lite"/>
    </source>
</evidence>
<feature type="transmembrane region" description="Helical" evidence="2">
    <location>
        <begin position="98"/>
        <end position="121"/>
    </location>
</feature>
<gene>
    <name evidence="3" type="ORF">NA57DRAFT_71589</name>
</gene>
<dbReference type="Proteomes" id="UP000799772">
    <property type="component" value="Unassembled WGS sequence"/>
</dbReference>
<accession>A0A9P4INR0</accession>
<feature type="region of interest" description="Disordered" evidence="1">
    <location>
        <begin position="1"/>
        <end position="21"/>
    </location>
</feature>
<name>A0A9P4INR0_9PEZI</name>
<feature type="transmembrane region" description="Helical" evidence="2">
    <location>
        <begin position="142"/>
        <end position="163"/>
    </location>
</feature>
<keyword evidence="2" id="KW-0812">Transmembrane</keyword>
<keyword evidence="2" id="KW-1133">Transmembrane helix</keyword>
<evidence type="ECO:0000313" key="3">
    <source>
        <dbReference type="EMBL" id="KAF2102600.1"/>
    </source>
</evidence>
<sequence>MDIEDSAAAPPEYTPPQLPAPFLSDSYLGLKISARHEKRHKLHDQDDDGLHGERDSRAGPTKWDAVMMYCCAVISLTLLALILYWAQTEGESWHKKHIAKAFFEGISGPRLMIIIFIGIMARSCEEIIWQLLADRLTEDGRAYAFLFNYLLWIPFVTYGTLAINSF</sequence>
<evidence type="ECO:0000256" key="2">
    <source>
        <dbReference type="SAM" id="Phobius"/>
    </source>
</evidence>